<dbReference type="HOGENOM" id="CLU_1752185_0_0_1"/>
<evidence type="ECO:0000313" key="2">
    <source>
        <dbReference type="Proteomes" id="UP000017836"/>
    </source>
</evidence>
<keyword evidence="2" id="KW-1185">Reference proteome</keyword>
<reference evidence="2" key="1">
    <citation type="journal article" date="2013" name="Science">
        <title>The Amborella genome and the evolution of flowering plants.</title>
        <authorList>
            <consortium name="Amborella Genome Project"/>
        </authorList>
    </citation>
    <scope>NUCLEOTIDE SEQUENCE [LARGE SCALE GENOMIC DNA]</scope>
</reference>
<name>U5DA57_AMBTC</name>
<sequence>MGEGGGGGWGLPEKRERKTVVREVISSTRRGNVESTKLDSQKGGLERLWVFEVTAAWEVSASRAQGSRRATAGWRVPASRGHKWTWWNWLRAVFLDCIGGFKTMHARVICQVEQLLYRLGGILWCKVGQVVLVGGSVSRLLRGLGTTRG</sequence>
<dbReference type="Gramene" id="ERN18312">
    <property type="protein sequence ID" value="ERN18312"/>
    <property type="gene ID" value="AMTR_s00055p00183400"/>
</dbReference>
<dbReference type="Proteomes" id="UP000017836">
    <property type="component" value="Unassembled WGS sequence"/>
</dbReference>
<proteinExistence type="predicted"/>
<accession>U5DA57</accession>
<gene>
    <name evidence="1" type="ORF">AMTR_s00055p00183400</name>
</gene>
<organism evidence="1 2">
    <name type="scientific">Amborella trichopoda</name>
    <dbReference type="NCBI Taxonomy" id="13333"/>
    <lineage>
        <taxon>Eukaryota</taxon>
        <taxon>Viridiplantae</taxon>
        <taxon>Streptophyta</taxon>
        <taxon>Embryophyta</taxon>
        <taxon>Tracheophyta</taxon>
        <taxon>Spermatophyta</taxon>
        <taxon>Magnoliopsida</taxon>
        <taxon>Amborellales</taxon>
        <taxon>Amborellaceae</taxon>
        <taxon>Amborella</taxon>
    </lineage>
</organism>
<dbReference type="EMBL" id="KI392237">
    <property type="protein sequence ID" value="ERN18312.1"/>
    <property type="molecule type" value="Genomic_DNA"/>
</dbReference>
<evidence type="ECO:0000313" key="1">
    <source>
        <dbReference type="EMBL" id="ERN18312.1"/>
    </source>
</evidence>
<protein>
    <submittedName>
        <fullName evidence="1">Uncharacterized protein</fullName>
    </submittedName>
</protein>
<dbReference type="AlphaFoldDB" id="U5DA57"/>